<feature type="domain" description="DUF985" evidence="2">
    <location>
        <begin position="9"/>
        <end position="66"/>
    </location>
</feature>
<protein>
    <submittedName>
        <fullName evidence="3">Cupin superfamily (DUF985)</fullName>
    </submittedName>
</protein>
<dbReference type="InterPro" id="IPR011051">
    <property type="entry name" value="RmlC_Cupin_sf"/>
</dbReference>
<comment type="caution">
    <text evidence="3">The sequence shown here is derived from an EMBL/GenBank/DDBJ whole genome shotgun (WGS) entry which is preliminary data.</text>
</comment>
<dbReference type="PANTHER" id="PTHR33387">
    <property type="entry name" value="RMLC-LIKE JELLY ROLL FOLD PROTEIN"/>
    <property type="match status" value="1"/>
</dbReference>
<keyword evidence="1" id="KW-1133">Transmembrane helix</keyword>
<dbReference type="Pfam" id="PF06172">
    <property type="entry name" value="Cupin_5"/>
    <property type="match status" value="1"/>
</dbReference>
<name>A0A3D9RMW8_9BACL</name>
<keyword evidence="4" id="KW-1185">Reference proteome</keyword>
<accession>A0A3D9RMW8</accession>
<dbReference type="EMBL" id="QTTN01000019">
    <property type="protein sequence ID" value="REE81243.1"/>
    <property type="molecule type" value="Genomic_DNA"/>
</dbReference>
<dbReference type="InterPro" id="IPR039935">
    <property type="entry name" value="YML079W-like"/>
</dbReference>
<organism evidence="3 4">
    <name type="scientific">Paenibacillus taihuensis</name>
    <dbReference type="NCBI Taxonomy" id="1156355"/>
    <lineage>
        <taxon>Bacteria</taxon>
        <taxon>Bacillati</taxon>
        <taxon>Bacillota</taxon>
        <taxon>Bacilli</taxon>
        <taxon>Bacillales</taxon>
        <taxon>Paenibacillaceae</taxon>
        <taxon>Paenibacillus</taxon>
    </lineage>
</organism>
<dbReference type="InterPro" id="IPR014710">
    <property type="entry name" value="RmlC-like_jellyroll"/>
</dbReference>
<dbReference type="SUPFAM" id="SSF51182">
    <property type="entry name" value="RmlC-like cupins"/>
    <property type="match status" value="1"/>
</dbReference>
<sequence>MITKQLSPLVQQLDLEPHPEGGWYRELWKASFEIPQAVLGDRYSGNRAAATSIYFVLHPDEVSDWKFCLVEKCVIRLDRPFSLVFLAFLFLTHHFLCNNTIFF</sequence>
<dbReference type="Gene3D" id="2.60.120.10">
    <property type="entry name" value="Jelly Rolls"/>
    <property type="match status" value="1"/>
</dbReference>
<dbReference type="Proteomes" id="UP000256304">
    <property type="component" value="Unassembled WGS sequence"/>
</dbReference>
<dbReference type="PANTHER" id="PTHR33387:SF3">
    <property type="entry name" value="DUF985 DOMAIN-CONTAINING PROTEIN"/>
    <property type="match status" value="1"/>
</dbReference>
<evidence type="ECO:0000313" key="4">
    <source>
        <dbReference type="Proteomes" id="UP000256304"/>
    </source>
</evidence>
<reference evidence="3 4" key="1">
    <citation type="submission" date="2018-08" db="EMBL/GenBank/DDBJ databases">
        <title>Genomic Encyclopedia of Type Strains, Phase III (KMG-III): the genomes of soil and plant-associated and newly described type strains.</title>
        <authorList>
            <person name="Whitman W."/>
        </authorList>
    </citation>
    <scope>NUCLEOTIDE SEQUENCE [LARGE SCALE GENOMIC DNA]</scope>
    <source>
        <strain evidence="3 4">CGMCC 1.10966</strain>
    </source>
</reference>
<feature type="transmembrane region" description="Helical" evidence="1">
    <location>
        <begin position="81"/>
        <end position="102"/>
    </location>
</feature>
<evidence type="ECO:0000313" key="3">
    <source>
        <dbReference type="EMBL" id="REE81243.1"/>
    </source>
</evidence>
<evidence type="ECO:0000256" key="1">
    <source>
        <dbReference type="SAM" id="Phobius"/>
    </source>
</evidence>
<dbReference type="AlphaFoldDB" id="A0A3D9RMW8"/>
<evidence type="ECO:0000259" key="2">
    <source>
        <dbReference type="Pfam" id="PF06172"/>
    </source>
</evidence>
<proteinExistence type="predicted"/>
<keyword evidence="1" id="KW-0472">Membrane</keyword>
<gene>
    <name evidence="3" type="ORF">A8990_11978</name>
</gene>
<dbReference type="InterPro" id="IPR009327">
    <property type="entry name" value="Cupin_DUF985"/>
</dbReference>
<keyword evidence="1" id="KW-0812">Transmembrane</keyword>